<reference evidence="3 4" key="1">
    <citation type="submission" date="2020-08" db="EMBL/GenBank/DDBJ databases">
        <title>A novel species.</title>
        <authorList>
            <person name="Gao J."/>
        </authorList>
    </citation>
    <scope>NUCLEOTIDE SEQUENCE [LARGE SCALE GENOMIC DNA]</scope>
    <source>
        <strain evidence="3 4">CRPJ-33</strain>
    </source>
</reference>
<gene>
    <name evidence="3" type="ORF">IAG43_10595</name>
</gene>
<evidence type="ECO:0000313" key="3">
    <source>
        <dbReference type="EMBL" id="QNP67340.1"/>
    </source>
</evidence>
<dbReference type="Proteomes" id="UP000516230">
    <property type="component" value="Chromosome"/>
</dbReference>
<feature type="transmembrane region" description="Helical" evidence="2">
    <location>
        <begin position="437"/>
        <end position="460"/>
    </location>
</feature>
<evidence type="ECO:0008006" key="5">
    <source>
        <dbReference type="Google" id="ProtNLM"/>
    </source>
</evidence>
<proteinExistence type="predicted"/>
<feature type="compositionally biased region" description="Pro residues" evidence="1">
    <location>
        <begin position="1"/>
        <end position="32"/>
    </location>
</feature>
<keyword evidence="4" id="KW-1185">Reference proteome</keyword>
<keyword evidence="2" id="KW-0812">Transmembrane</keyword>
<feature type="region of interest" description="Disordered" evidence="1">
    <location>
        <begin position="1"/>
        <end position="36"/>
    </location>
</feature>
<feature type="transmembrane region" description="Helical" evidence="2">
    <location>
        <begin position="56"/>
        <end position="76"/>
    </location>
</feature>
<feature type="transmembrane region" description="Helical" evidence="2">
    <location>
        <begin position="226"/>
        <end position="244"/>
    </location>
</feature>
<dbReference type="KEGG" id="sgj:IAG43_10595"/>
<evidence type="ECO:0000256" key="1">
    <source>
        <dbReference type="SAM" id="MobiDB-lite"/>
    </source>
</evidence>
<evidence type="ECO:0000313" key="4">
    <source>
        <dbReference type="Proteomes" id="UP000516230"/>
    </source>
</evidence>
<keyword evidence="2" id="KW-1133">Transmembrane helix</keyword>
<protein>
    <recommendedName>
        <fullName evidence="5">Secreted protein</fullName>
    </recommendedName>
</protein>
<organism evidence="3 4">
    <name type="scientific">Streptomyces genisteinicus</name>
    <dbReference type="NCBI Taxonomy" id="2768068"/>
    <lineage>
        <taxon>Bacteria</taxon>
        <taxon>Bacillati</taxon>
        <taxon>Actinomycetota</taxon>
        <taxon>Actinomycetes</taxon>
        <taxon>Kitasatosporales</taxon>
        <taxon>Streptomycetaceae</taxon>
        <taxon>Streptomyces</taxon>
    </lineage>
</organism>
<evidence type="ECO:0000256" key="2">
    <source>
        <dbReference type="SAM" id="Phobius"/>
    </source>
</evidence>
<accession>A0A7H0I3H4</accession>
<keyword evidence="2" id="KW-0472">Membrane</keyword>
<dbReference type="AlphaFoldDB" id="A0A7H0I3H4"/>
<sequence length="468" mass="49292">MGTAPQPAPAPAPAPVPAHTPVPAQPPAPPGGPAAGTRAEIVRRLRTAATTEPGRLQIIGAVLAALLVVFGAVTALEVSDREAAADDVVGRSQPLSRDAASVYRSLADANTAASTGFLSGAEEPREVKERYEKDIARASRLLVTAATHTDADSESGRQIAHLNEHLPRYTGYIETARANNRLGHPLGGAYLRFASDLMTEDLLPAARKLHLAESSRLRADYDDARFWPLASVATGVAALAFLGWAQRRNYRRTHRVFNRGLLAATVAAGLVTVWLVGAQALAGARLDDAEMHAQRSLDVLSEARIQALQARASENLTLVARGAVLTDDGRSDKYAVEYAQAMERLGTSLDSALRHADDTAGREPVEKAAGTVSTWRTRHAGVTRADQGGDYDGAVERVIGAEGSTNESFDALDTALAEALEHEQQEFTASAKAAGSAFTGLAAGAALLAVLGAVAAVLGINRRLSEYR</sequence>
<feature type="transmembrane region" description="Helical" evidence="2">
    <location>
        <begin position="256"/>
        <end position="277"/>
    </location>
</feature>
<dbReference type="EMBL" id="CP060825">
    <property type="protein sequence ID" value="QNP67340.1"/>
    <property type="molecule type" value="Genomic_DNA"/>
</dbReference>
<name>A0A7H0I3H4_9ACTN</name>